<feature type="transmembrane region" description="Helical" evidence="5">
    <location>
        <begin position="12"/>
        <end position="35"/>
    </location>
</feature>
<feature type="transmembrane region" description="Helical" evidence="5">
    <location>
        <begin position="80"/>
        <end position="99"/>
    </location>
</feature>
<evidence type="ECO:0000313" key="8">
    <source>
        <dbReference type="Proteomes" id="UP001317963"/>
    </source>
</evidence>
<feature type="transmembrane region" description="Helical" evidence="5">
    <location>
        <begin position="216"/>
        <end position="237"/>
    </location>
</feature>
<dbReference type="PROSITE" id="PS50244">
    <property type="entry name" value="S5A_REDUCTASE"/>
    <property type="match status" value="1"/>
</dbReference>
<evidence type="ECO:0000256" key="4">
    <source>
        <dbReference type="ARBA" id="ARBA00023136"/>
    </source>
</evidence>
<sequence length="266" mass="29634">MQWYTGNTLYDTLLIVGFAYSLLVMVSSVFGTAAYGGRFGGGKRAKGIKLGSKTGWILMELPGLLVFPVVFFMGPNADQSVPLFFLAVWMFHYTNRALVAPMLMRVQPGSTASFSLGVVIAGWATLFLHGYFNAAYLTQFGEQYTDAWFSDPRFQIGLVVYVIGFSLNVHSDSILRNLRAPNPSPDEPRYKIPYGGGFKWVTCPQYFGEILSFTGFAIMVWNLGAVFVLAMTAGNLIPRALFTHKWFHKNFDDYPKARKAIIPGIL</sequence>
<gene>
    <name evidence="7" type="ORF">E0F26_07375</name>
</gene>
<feature type="transmembrane region" description="Helical" evidence="5">
    <location>
        <begin position="56"/>
        <end position="74"/>
    </location>
</feature>
<dbReference type="Proteomes" id="UP001317963">
    <property type="component" value="Chromosome"/>
</dbReference>
<keyword evidence="2 5" id="KW-0812">Transmembrane</keyword>
<keyword evidence="3 5" id="KW-1133">Transmembrane helix</keyword>
<keyword evidence="4 5" id="KW-0472">Membrane</keyword>
<dbReference type="InterPro" id="IPR001104">
    <property type="entry name" value="3-oxo-5_a-steroid_4-DH_C"/>
</dbReference>
<evidence type="ECO:0000256" key="5">
    <source>
        <dbReference type="SAM" id="Phobius"/>
    </source>
</evidence>
<dbReference type="EMBL" id="CP036501">
    <property type="protein sequence ID" value="UZP75596.1"/>
    <property type="molecule type" value="Genomic_DNA"/>
</dbReference>
<evidence type="ECO:0000313" key="7">
    <source>
        <dbReference type="EMBL" id="UZP75596.1"/>
    </source>
</evidence>
<organism evidence="7 8">
    <name type="scientific">Candidatus Paraluminiphilus aquimaris</name>
    <dbReference type="NCBI Taxonomy" id="2518994"/>
    <lineage>
        <taxon>Bacteria</taxon>
        <taxon>Pseudomonadati</taxon>
        <taxon>Pseudomonadota</taxon>
        <taxon>Gammaproteobacteria</taxon>
        <taxon>Cellvibrionales</taxon>
        <taxon>Halieaceae</taxon>
        <taxon>Candidatus Paraluminiphilus</taxon>
    </lineage>
</organism>
<dbReference type="PIRSF" id="PIRSF015596">
    <property type="entry name" value="5_alpha-SR2"/>
    <property type="match status" value="1"/>
</dbReference>
<evidence type="ECO:0000259" key="6">
    <source>
        <dbReference type="Pfam" id="PF02544"/>
    </source>
</evidence>
<evidence type="ECO:0000256" key="3">
    <source>
        <dbReference type="ARBA" id="ARBA00022989"/>
    </source>
</evidence>
<protein>
    <submittedName>
        <fullName evidence="7">3-oxo-5-alpha-steroid 4-dehydrogenase</fullName>
    </submittedName>
</protein>
<feature type="domain" description="3-oxo-5-alpha-steroid 4-dehydrogenase C-terminal" evidence="6">
    <location>
        <begin position="118"/>
        <end position="266"/>
    </location>
</feature>
<evidence type="ECO:0000256" key="2">
    <source>
        <dbReference type="ARBA" id="ARBA00022692"/>
    </source>
</evidence>
<proteinExistence type="predicted"/>
<evidence type="ECO:0000256" key="1">
    <source>
        <dbReference type="ARBA" id="ARBA00004141"/>
    </source>
</evidence>
<accession>A0ABY6QAA5</accession>
<name>A0ABY6QAA5_9GAMM</name>
<dbReference type="PANTHER" id="PTHR10556">
    <property type="entry name" value="3-OXO-5-ALPHA-STEROID 4-DEHYDROGENASE"/>
    <property type="match status" value="1"/>
</dbReference>
<dbReference type="PANTHER" id="PTHR10556:SF35">
    <property type="entry name" value="3-OXO-5-ALPHA-STEROID 4-DEHYDROGENASE FAMILY PROTEIN"/>
    <property type="match status" value="1"/>
</dbReference>
<dbReference type="Pfam" id="PF02544">
    <property type="entry name" value="Steroid_dh"/>
    <property type="match status" value="1"/>
</dbReference>
<keyword evidence="8" id="KW-1185">Reference proteome</keyword>
<reference evidence="7 8" key="1">
    <citation type="submission" date="2019-02" db="EMBL/GenBank/DDBJ databases">
        <title>Halieaceae_genomes.</title>
        <authorList>
            <person name="Li S.-H."/>
        </authorList>
    </citation>
    <scope>NUCLEOTIDE SEQUENCE [LARGE SCALE GENOMIC DNA]</scope>
    <source>
        <strain evidence="7 8">JH123</strain>
    </source>
</reference>
<dbReference type="InterPro" id="IPR039357">
    <property type="entry name" value="SRD5A/TECR"/>
</dbReference>
<feature type="transmembrane region" description="Helical" evidence="5">
    <location>
        <begin position="111"/>
        <end position="132"/>
    </location>
</feature>
<dbReference type="InterPro" id="IPR016636">
    <property type="entry name" value="3-oxo-5-alpha-steroid_4-DH"/>
</dbReference>
<comment type="subcellular location">
    <subcellularLocation>
        <location evidence="1">Membrane</location>
        <topology evidence="1">Multi-pass membrane protein</topology>
    </subcellularLocation>
</comment>
<dbReference type="Gene3D" id="1.20.120.1630">
    <property type="match status" value="1"/>
</dbReference>